<evidence type="ECO:0000256" key="13">
    <source>
        <dbReference type="SAM" id="MobiDB-lite"/>
    </source>
</evidence>
<name>A0A317XLC7_9BASI</name>
<dbReference type="PROSITE" id="PS00076">
    <property type="entry name" value="PYRIDINE_REDOX_1"/>
    <property type="match status" value="1"/>
</dbReference>
<evidence type="ECO:0000256" key="1">
    <source>
        <dbReference type="ARBA" id="ARBA00001974"/>
    </source>
</evidence>
<feature type="compositionally biased region" description="Polar residues" evidence="13">
    <location>
        <begin position="309"/>
        <end position="337"/>
    </location>
</feature>
<dbReference type="PANTHER" id="PTHR42737">
    <property type="entry name" value="GLUTATHIONE REDUCTASE"/>
    <property type="match status" value="1"/>
</dbReference>
<dbReference type="GO" id="GO:0050661">
    <property type="term" value="F:NADP binding"/>
    <property type="evidence" value="ECO:0007669"/>
    <property type="project" value="InterPro"/>
</dbReference>
<dbReference type="AlphaFoldDB" id="A0A317XLC7"/>
<dbReference type="NCBIfam" id="NF004776">
    <property type="entry name" value="PRK06116.1"/>
    <property type="match status" value="1"/>
</dbReference>
<feature type="domain" description="Pyridine nucleotide-disulphide oxidoreductase dimerisation" evidence="15">
    <location>
        <begin position="1114"/>
        <end position="1224"/>
    </location>
</feature>
<dbReference type="GO" id="GO:0050660">
    <property type="term" value="F:flavin adenine dinucleotide binding"/>
    <property type="evidence" value="ECO:0007669"/>
    <property type="project" value="InterPro"/>
</dbReference>
<dbReference type="GO" id="GO:0005739">
    <property type="term" value="C:mitochondrion"/>
    <property type="evidence" value="ECO:0007669"/>
    <property type="project" value="TreeGrafter"/>
</dbReference>
<evidence type="ECO:0000256" key="2">
    <source>
        <dbReference type="ARBA" id="ARBA00004496"/>
    </source>
</evidence>
<dbReference type="Pfam" id="PF02852">
    <property type="entry name" value="Pyr_redox_dim"/>
    <property type="match status" value="1"/>
</dbReference>
<feature type="compositionally biased region" description="Basic and acidic residues" evidence="13">
    <location>
        <begin position="291"/>
        <end position="308"/>
    </location>
</feature>
<feature type="transmembrane region" description="Helical" evidence="14">
    <location>
        <begin position="159"/>
        <end position="179"/>
    </location>
</feature>
<dbReference type="InterPro" id="IPR012999">
    <property type="entry name" value="Pyr_OxRdtase_I_AS"/>
</dbReference>
<dbReference type="InterPro" id="IPR023753">
    <property type="entry name" value="FAD/NAD-binding_dom"/>
</dbReference>
<dbReference type="GO" id="GO:0005829">
    <property type="term" value="C:cytosol"/>
    <property type="evidence" value="ECO:0007669"/>
    <property type="project" value="TreeGrafter"/>
</dbReference>
<dbReference type="Pfam" id="PF07992">
    <property type="entry name" value="Pyr_redox_2"/>
    <property type="match status" value="1"/>
</dbReference>
<dbReference type="EC" id="1.8.1.7" evidence="12"/>
<feature type="region of interest" description="Disordered" evidence="13">
    <location>
        <begin position="491"/>
        <end position="539"/>
    </location>
</feature>
<keyword evidence="18" id="KW-1185">Reference proteome</keyword>
<feature type="compositionally biased region" description="Acidic residues" evidence="13">
    <location>
        <begin position="413"/>
        <end position="422"/>
    </location>
</feature>
<accession>A0A317XLC7</accession>
<dbReference type="STRING" id="1882483.A0A317XLC7"/>
<dbReference type="SUPFAM" id="SSF51905">
    <property type="entry name" value="FAD/NAD(P)-binding domain"/>
    <property type="match status" value="1"/>
</dbReference>
<keyword evidence="14" id="KW-1133">Transmembrane helix</keyword>
<organism evidence="17 18">
    <name type="scientific">Testicularia cyperi</name>
    <dbReference type="NCBI Taxonomy" id="1882483"/>
    <lineage>
        <taxon>Eukaryota</taxon>
        <taxon>Fungi</taxon>
        <taxon>Dikarya</taxon>
        <taxon>Basidiomycota</taxon>
        <taxon>Ustilaginomycotina</taxon>
        <taxon>Ustilaginomycetes</taxon>
        <taxon>Ustilaginales</taxon>
        <taxon>Anthracoideaceae</taxon>
        <taxon>Testicularia</taxon>
    </lineage>
</organism>
<evidence type="ECO:0000256" key="5">
    <source>
        <dbReference type="ARBA" id="ARBA00022630"/>
    </source>
</evidence>
<feature type="compositionally biased region" description="Acidic residues" evidence="13">
    <location>
        <begin position="280"/>
        <end position="290"/>
    </location>
</feature>
<dbReference type="InterPro" id="IPR036188">
    <property type="entry name" value="FAD/NAD-bd_sf"/>
</dbReference>
<dbReference type="InterPro" id="IPR006322">
    <property type="entry name" value="Glutathione_Rdtase_euk/bac"/>
</dbReference>
<evidence type="ECO:0000313" key="17">
    <source>
        <dbReference type="EMBL" id="PWY99106.1"/>
    </source>
</evidence>
<keyword evidence="10 11" id="KW-0676">Redox-active center</keyword>
<keyword evidence="5 11" id="KW-0285">Flavoprotein</keyword>
<feature type="domain" description="FAD/NAD(P)-binding" evidence="16">
    <location>
        <begin position="759"/>
        <end position="1091"/>
    </location>
</feature>
<proteinExistence type="inferred from homology"/>
<evidence type="ECO:0000256" key="3">
    <source>
        <dbReference type="ARBA" id="ARBA00007532"/>
    </source>
</evidence>
<evidence type="ECO:0000256" key="4">
    <source>
        <dbReference type="ARBA" id="ARBA00022490"/>
    </source>
</evidence>
<dbReference type="InterPro" id="IPR004099">
    <property type="entry name" value="Pyr_nucl-diS_OxRdtase_dimer"/>
</dbReference>
<keyword evidence="4 12" id="KW-0963">Cytoplasm</keyword>
<comment type="subcellular location">
    <subcellularLocation>
        <location evidence="2 12">Cytoplasm</location>
    </subcellularLocation>
</comment>
<evidence type="ECO:0000256" key="11">
    <source>
        <dbReference type="RuleBase" id="RU003691"/>
    </source>
</evidence>
<keyword evidence="9" id="KW-1015">Disulfide bond</keyword>
<feature type="compositionally biased region" description="Polar residues" evidence="13">
    <location>
        <begin position="491"/>
        <end position="505"/>
    </location>
</feature>
<reference evidence="17 18" key="1">
    <citation type="journal article" date="2018" name="Mol. Biol. Evol.">
        <title>Broad Genomic Sampling Reveals a Smut Pathogenic Ancestry of the Fungal Clade Ustilaginomycotina.</title>
        <authorList>
            <person name="Kijpornyongpan T."/>
            <person name="Mondo S.J."/>
            <person name="Barry K."/>
            <person name="Sandor L."/>
            <person name="Lee J."/>
            <person name="Lipzen A."/>
            <person name="Pangilinan J."/>
            <person name="LaButti K."/>
            <person name="Hainaut M."/>
            <person name="Henrissat B."/>
            <person name="Grigoriev I.V."/>
            <person name="Spatafora J.W."/>
            <person name="Aime M.C."/>
        </authorList>
    </citation>
    <scope>NUCLEOTIDE SEQUENCE [LARGE SCALE GENOMIC DNA]</scope>
    <source>
        <strain evidence="17 18">MCA 3645</strain>
    </source>
</reference>
<comment type="cofactor">
    <cofactor evidence="1 12">
        <name>FAD</name>
        <dbReference type="ChEBI" id="CHEBI:57692"/>
    </cofactor>
</comment>
<dbReference type="InParanoid" id="A0A317XLC7"/>
<evidence type="ECO:0000256" key="14">
    <source>
        <dbReference type="SAM" id="Phobius"/>
    </source>
</evidence>
<comment type="function">
    <text evidence="12">Catalyzes the reduction of glutathione disulfide (GSSG) to reduced glutathione (GSH). Constitutes the major mechanism to maintain a high GSH:GSSG ratio in the cytosol.</text>
</comment>
<evidence type="ECO:0000256" key="7">
    <source>
        <dbReference type="ARBA" id="ARBA00022857"/>
    </source>
</evidence>
<evidence type="ECO:0000259" key="15">
    <source>
        <dbReference type="Pfam" id="PF02852"/>
    </source>
</evidence>
<protein>
    <recommendedName>
        <fullName evidence="12">Glutathione reductase</fullName>
        <ecNumber evidence="12">1.8.1.7</ecNumber>
    </recommendedName>
</protein>
<feature type="transmembrane region" description="Helical" evidence="14">
    <location>
        <begin position="221"/>
        <end position="243"/>
    </location>
</feature>
<gene>
    <name evidence="17" type="ORF">BCV70DRAFT_163219</name>
</gene>
<keyword evidence="14" id="KW-0812">Transmembrane</keyword>
<evidence type="ECO:0000256" key="8">
    <source>
        <dbReference type="ARBA" id="ARBA00023002"/>
    </source>
</evidence>
<feature type="region of interest" description="Disordered" evidence="13">
    <location>
        <begin position="553"/>
        <end position="575"/>
    </location>
</feature>
<dbReference type="NCBIfam" id="TIGR01421">
    <property type="entry name" value="gluta_reduc_1"/>
    <property type="match status" value="1"/>
</dbReference>
<dbReference type="InterPro" id="IPR046952">
    <property type="entry name" value="GSHR/TRXR-like"/>
</dbReference>
<feature type="compositionally biased region" description="Acidic residues" evidence="13">
    <location>
        <begin position="433"/>
        <end position="448"/>
    </location>
</feature>
<dbReference type="GO" id="GO:0006749">
    <property type="term" value="P:glutathione metabolic process"/>
    <property type="evidence" value="ECO:0007669"/>
    <property type="project" value="InterPro"/>
</dbReference>
<dbReference type="PANTHER" id="PTHR42737:SF2">
    <property type="entry name" value="GLUTATHIONE REDUCTASE"/>
    <property type="match status" value="1"/>
</dbReference>
<evidence type="ECO:0000259" key="16">
    <source>
        <dbReference type="Pfam" id="PF07992"/>
    </source>
</evidence>
<feature type="compositionally biased region" description="Polar residues" evidence="13">
    <location>
        <begin position="560"/>
        <end position="569"/>
    </location>
</feature>
<feature type="region of interest" description="Disordered" evidence="13">
    <location>
        <begin position="279"/>
        <end position="450"/>
    </location>
</feature>
<dbReference type="PRINTS" id="PR00411">
    <property type="entry name" value="PNDRDTASEI"/>
</dbReference>
<dbReference type="SUPFAM" id="SSF55424">
    <property type="entry name" value="FAD/NAD-linked reductases, dimerisation (C-terminal) domain"/>
    <property type="match status" value="1"/>
</dbReference>
<evidence type="ECO:0000256" key="9">
    <source>
        <dbReference type="ARBA" id="ARBA00023157"/>
    </source>
</evidence>
<sequence>MAVQDRTEPTEASPLRPNSYILISSSAPEHESIEPSYAGNYLQQQQQQQPRRRPRLFMLLPLLALIDVAVSVALSVLIMQQELRHRRHELSGTAPTTFNFALPSLLQRSNDNHPIEDPREAASLERTKILLAVMAFSFARTCAYAIVGFSKRIREQGVTVAAISIMSTLFYVSVANLLFQARSKPDTSPPNLMFYSHHVQSSSQWPWPYDSVRHFQPTMPILISIEIAFTLLEWIVYIAVVGVKIPPGGNPVKAKRWARNLARDPSYQHGVEAESLYASEPEDNDAGSEQQDDHEHLHDTHAQQDMSRKQASQGATSTNEASTSPDGLTVPTYSTSAHAGDSSAPLSPEQHARDYGTMATDPRTPQSDHSVRSYRSARHHAQLQQMSRSGSRRSDLYARSPSTAELGAGADDGAGDGGDDSMESSGLGHDGGDETGEIGEDSDPDDIIDITPNRNVAQQEARLRLARAALPERRASGGTLATLNLFGGSQLAPTRSRQQDGSAHPQQAGYGGTSVFATDAGSPIAPGRRDLGGGILDGGSGSRHSSASFGAALSSSGIATPSSSRASTTGKEKKFKLPKWMKPGRKNTVHMYRCNTVSASHLHPSSIVKACVRRHFYLNLLRSSLRFAFLSCLSTSPTVLNLLLINNTSHFQGFPPPLPSLSTISFLAPSRSAPLLSRASRAIPRRSVAPTSSATACSFSTRSAAPAKLSRSTGISPSSRVSVASTRLSAATNHLTAGRFSTSSNAAMPPLPKPSSTHYDMVVIGGGSGAMGASRRAAAYGKKVCVIEEDGRLGGTCVNVGCVPKKIMWHAADMAEHLKEAPEYGFGDVDNRPSIPDFSWNYFAEKRDAYVRRLNGIYDRNLGNDGVEYLSGHGKLTGPKEVEVTMRGEDGKFDAGTFKVTGDHIVIATGGRPIIPSDDKIPGASLGINSDGFFALREQPKRVVVVGAGYIAVELAGVFNSLGSETHLLIRHDKFLRNFDPIISDTLQDYMGKTGLQVHAQTNITKVEGGNGGPLTIHTDKGDKIEADCLLWAVGRRPNTDNLGLETAGIELDKAGNIVVDKYQETNVKDVFAIGDIQGKALLTPVAIAAGRKLSNRLYGHPSLKDDHMDYDNIPTVIFSHPTSGTVGLSEVKAQEMHGEENVKVHNSKFVSMYYGMLEHKAPSAFKIITAGKEDRVVGLHMVGLGADEMLQGFAVAVKMRATIKDFQETCAIHPTSAEEVVTMVPTTIKP</sequence>
<dbReference type="Gene3D" id="3.50.50.60">
    <property type="entry name" value="FAD/NAD(P)-binding domain"/>
    <property type="match status" value="2"/>
</dbReference>
<keyword evidence="6 11" id="KW-0274">FAD</keyword>
<evidence type="ECO:0000313" key="18">
    <source>
        <dbReference type="Proteomes" id="UP000246740"/>
    </source>
</evidence>
<dbReference type="GO" id="GO:0004362">
    <property type="term" value="F:glutathione-disulfide reductase (NADPH) activity"/>
    <property type="evidence" value="ECO:0007669"/>
    <property type="project" value="UniProtKB-EC"/>
</dbReference>
<keyword evidence="8 11" id="KW-0560">Oxidoreductase</keyword>
<keyword evidence="7 12" id="KW-0521">NADP</keyword>
<dbReference type="GO" id="GO:0034599">
    <property type="term" value="P:cellular response to oxidative stress"/>
    <property type="evidence" value="ECO:0007669"/>
    <property type="project" value="TreeGrafter"/>
</dbReference>
<dbReference type="PRINTS" id="PR00368">
    <property type="entry name" value="FADPNR"/>
</dbReference>
<dbReference type="OrthoDB" id="5956163at2759"/>
<comment type="catalytic activity">
    <reaction evidence="12">
        <text>2 glutathione + NADP(+) = glutathione disulfide + NADPH + H(+)</text>
        <dbReference type="Rhea" id="RHEA:11740"/>
        <dbReference type="ChEBI" id="CHEBI:15378"/>
        <dbReference type="ChEBI" id="CHEBI:57783"/>
        <dbReference type="ChEBI" id="CHEBI:57925"/>
        <dbReference type="ChEBI" id="CHEBI:58297"/>
        <dbReference type="ChEBI" id="CHEBI:58349"/>
        <dbReference type="EC" id="1.8.1.7"/>
    </reaction>
</comment>
<dbReference type="EMBL" id="KZ819196">
    <property type="protein sequence ID" value="PWY99106.1"/>
    <property type="molecule type" value="Genomic_DNA"/>
</dbReference>
<keyword evidence="14" id="KW-0472">Membrane</keyword>
<evidence type="ECO:0000256" key="10">
    <source>
        <dbReference type="ARBA" id="ARBA00023284"/>
    </source>
</evidence>
<dbReference type="GO" id="GO:0045454">
    <property type="term" value="P:cell redox homeostasis"/>
    <property type="evidence" value="ECO:0007669"/>
    <property type="project" value="InterPro"/>
</dbReference>
<feature type="transmembrane region" description="Helical" evidence="14">
    <location>
        <begin position="129"/>
        <end position="147"/>
    </location>
</feature>
<comment type="similarity">
    <text evidence="3 11">Belongs to the class-I pyridine nucleotide-disulfide oxidoreductase family.</text>
</comment>
<dbReference type="Proteomes" id="UP000246740">
    <property type="component" value="Unassembled WGS sequence"/>
</dbReference>
<evidence type="ECO:0000256" key="6">
    <source>
        <dbReference type="ARBA" id="ARBA00022827"/>
    </source>
</evidence>
<dbReference type="FunFam" id="3.50.50.60:FF:000141">
    <property type="entry name" value="Glutathione reductase"/>
    <property type="match status" value="1"/>
</dbReference>
<dbReference type="InterPro" id="IPR016156">
    <property type="entry name" value="FAD/NAD-linked_Rdtase_dimer_sf"/>
</dbReference>
<feature type="transmembrane region" description="Helical" evidence="14">
    <location>
        <begin position="56"/>
        <end position="78"/>
    </location>
</feature>
<evidence type="ECO:0000256" key="12">
    <source>
        <dbReference type="RuleBase" id="RU365016"/>
    </source>
</evidence>
<dbReference type="Gene3D" id="3.30.390.30">
    <property type="match status" value="1"/>
</dbReference>